<dbReference type="InterPro" id="IPR002347">
    <property type="entry name" value="SDR_fam"/>
</dbReference>
<organism evidence="1">
    <name type="scientific">marine metagenome</name>
    <dbReference type="NCBI Taxonomy" id="408172"/>
    <lineage>
        <taxon>unclassified sequences</taxon>
        <taxon>metagenomes</taxon>
        <taxon>ecological metagenomes</taxon>
    </lineage>
</organism>
<reference evidence="1" key="1">
    <citation type="submission" date="2018-05" db="EMBL/GenBank/DDBJ databases">
        <authorList>
            <person name="Lanie J.A."/>
            <person name="Ng W.-L."/>
            <person name="Kazmierczak K.M."/>
            <person name="Andrzejewski T.M."/>
            <person name="Davidsen T.M."/>
            <person name="Wayne K.J."/>
            <person name="Tettelin H."/>
            <person name="Glass J.I."/>
            <person name="Rusch D."/>
            <person name="Podicherti R."/>
            <person name="Tsui H.-C.T."/>
            <person name="Winkler M.E."/>
        </authorList>
    </citation>
    <scope>NUCLEOTIDE SEQUENCE</scope>
</reference>
<dbReference type="InterPro" id="IPR036291">
    <property type="entry name" value="NAD(P)-bd_dom_sf"/>
</dbReference>
<protein>
    <recommendedName>
        <fullName evidence="2">SDR family NAD(P)-dependent oxidoreductase</fullName>
    </recommendedName>
</protein>
<dbReference type="PANTHER" id="PTHR42820:SF1">
    <property type="entry name" value="SHORT-CHAIN DEHYDROGENASE_REDUCTASE FAMILY PROTEIN"/>
    <property type="match status" value="1"/>
</dbReference>
<dbReference type="AlphaFoldDB" id="A0A383DT14"/>
<feature type="non-terminal residue" evidence="1">
    <location>
        <position position="60"/>
    </location>
</feature>
<name>A0A383DT14_9ZZZZ</name>
<dbReference type="Pfam" id="PF00106">
    <property type="entry name" value="adh_short"/>
    <property type="match status" value="1"/>
</dbReference>
<gene>
    <name evidence="1" type="ORF">METZ01_LOCUS500234</name>
</gene>
<sequence length="60" mass="6131">MRETGRTEGKIAMVTGGASGIGRACGQRLAEQGAVVCLLDRNAEDGVDAAEALGHRVSFA</sequence>
<proteinExistence type="predicted"/>
<dbReference type="Gene3D" id="3.40.50.720">
    <property type="entry name" value="NAD(P)-binding Rossmann-like Domain"/>
    <property type="match status" value="1"/>
</dbReference>
<accession>A0A383DT14</accession>
<evidence type="ECO:0008006" key="2">
    <source>
        <dbReference type="Google" id="ProtNLM"/>
    </source>
</evidence>
<evidence type="ECO:0000313" key="1">
    <source>
        <dbReference type="EMBL" id="SVE47380.1"/>
    </source>
</evidence>
<dbReference type="EMBL" id="UINC01219760">
    <property type="protein sequence ID" value="SVE47380.1"/>
    <property type="molecule type" value="Genomic_DNA"/>
</dbReference>
<dbReference type="SUPFAM" id="SSF51735">
    <property type="entry name" value="NAD(P)-binding Rossmann-fold domains"/>
    <property type="match status" value="1"/>
</dbReference>
<dbReference type="PANTHER" id="PTHR42820">
    <property type="entry name" value="SHORT-CHAIN DEHYDROGENASE REDUCTASE"/>
    <property type="match status" value="1"/>
</dbReference>